<accession>A0ABN9W8U6</accession>
<evidence type="ECO:0000256" key="2">
    <source>
        <dbReference type="SAM" id="Phobius"/>
    </source>
</evidence>
<gene>
    <name evidence="3" type="ORF">PCOR1329_LOCUS65066</name>
</gene>
<feature type="transmembrane region" description="Helical" evidence="2">
    <location>
        <begin position="255"/>
        <end position="274"/>
    </location>
</feature>
<feature type="transmembrane region" description="Helical" evidence="2">
    <location>
        <begin position="121"/>
        <end position="142"/>
    </location>
</feature>
<reference evidence="3" key="1">
    <citation type="submission" date="2023-10" db="EMBL/GenBank/DDBJ databases">
        <authorList>
            <person name="Chen Y."/>
            <person name="Shah S."/>
            <person name="Dougan E. K."/>
            <person name="Thang M."/>
            <person name="Chan C."/>
        </authorList>
    </citation>
    <scope>NUCLEOTIDE SEQUENCE [LARGE SCALE GENOMIC DNA]</scope>
</reference>
<evidence type="ECO:0000313" key="3">
    <source>
        <dbReference type="EMBL" id="CAK0882604.1"/>
    </source>
</evidence>
<keyword evidence="2" id="KW-1133">Transmembrane helix</keyword>
<evidence type="ECO:0000256" key="1">
    <source>
        <dbReference type="SAM" id="MobiDB-lite"/>
    </source>
</evidence>
<name>A0ABN9W8U6_9DINO</name>
<feature type="transmembrane region" description="Helical" evidence="2">
    <location>
        <begin position="329"/>
        <end position="348"/>
    </location>
</feature>
<proteinExistence type="predicted"/>
<comment type="caution">
    <text evidence="3">The sequence shown here is derived from an EMBL/GenBank/DDBJ whole genome shotgun (WGS) entry which is preliminary data.</text>
</comment>
<protein>
    <recommendedName>
        <fullName evidence="5">Solute carrier family 40 protein</fullName>
    </recommendedName>
</protein>
<dbReference type="Proteomes" id="UP001189429">
    <property type="component" value="Unassembled WGS sequence"/>
</dbReference>
<feature type="transmembrane region" description="Helical" evidence="2">
    <location>
        <begin position="224"/>
        <end position="243"/>
    </location>
</feature>
<dbReference type="EMBL" id="CAUYUJ010018312">
    <property type="protein sequence ID" value="CAK0882604.1"/>
    <property type="molecule type" value="Genomic_DNA"/>
</dbReference>
<evidence type="ECO:0008006" key="5">
    <source>
        <dbReference type="Google" id="ProtNLM"/>
    </source>
</evidence>
<feature type="compositionally biased region" description="Polar residues" evidence="1">
    <location>
        <begin position="164"/>
        <end position="173"/>
    </location>
</feature>
<sequence length="349" mass="38507">MKSFGGDADSQGIQKQASVLCNDEGVNVYLGSFWGPGYDGSSTYYCGRHLGIAAIPGSDGQCGPRAGPQCPSCTRLQTALTRKKRLVVFAKMVAGFVRFFFEDVCSGGCQLIYLCKLWKTLTWGARAFTILSVAAGVMTSLMGPLREWCSLREINASLGDEQPLESNHPSNDLRQPGQRRSGRRGAKVDSKALHKYRPKVAVVFDHSVADIVDGIGSSKNIRTALVVGAIVFWVTMAALPFLMPVHCGTSPRVKHYAVFFGLTALLMLLETWIIMHSRLGYLMFKHLRVKLLFGYVLAFLGRFDTFSDCLFAGMIVSCSDITWFSIHEHYFYFPFGLTLAKIVLGVLVI</sequence>
<feature type="transmembrane region" description="Helical" evidence="2">
    <location>
        <begin position="295"/>
        <end position="317"/>
    </location>
</feature>
<keyword evidence="4" id="KW-1185">Reference proteome</keyword>
<keyword evidence="2" id="KW-0472">Membrane</keyword>
<evidence type="ECO:0000313" key="4">
    <source>
        <dbReference type="Proteomes" id="UP001189429"/>
    </source>
</evidence>
<feature type="region of interest" description="Disordered" evidence="1">
    <location>
        <begin position="160"/>
        <end position="190"/>
    </location>
</feature>
<keyword evidence="2" id="KW-0812">Transmembrane</keyword>
<organism evidence="3 4">
    <name type="scientific">Prorocentrum cordatum</name>
    <dbReference type="NCBI Taxonomy" id="2364126"/>
    <lineage>
        <taxon>Eukaryota</taxon>
        <taxon>Sar</taxon>
        <taxon>Alveolata</taxon>
        <taxon>Dinophyceae</taxon>
        <taxon>Prorocentrales</taxon>
        <taxon>Prorocentraceae</taxon>
        <taxon>Prorocentrum</taxon>
    </lineage>
</organism>